<feature type="coiled-coil region" evidence="1">
    <location>
        <begin position="168"/>
        <end position="210"/>
    </location>
</feature>
<evidence type="ECO:0000256" key="1">
    <source>
        <dbReference type="SAM" id="Coils"/>
    </source>
</evidence>
<dbReference type="AlphaFoldDB" id="K2M274"/>
<evidence type="ECO:0000313" key="3">
    <source>
        <dbReference type="EMBL" id="EKF29033.1"/>
    </source>
</evidence>
<feature type="compositionally biased region" description="Low complexity" evidence="2">
    <location>
        <begin position="25"/>
        <end position="35"/>
    </location>
</feature>
<organism evidence="3 4">
    <name type="scientific">Trypanosoma cruzi marinkellei</name>
    <dbReference type="NCBI Taxonomy" id="85056"/>
    <lineage>
        <taxon>Eukaryota</taxon>
        <taxon>Discoba</taxon>
        <taxon>Euglenozoa</taxon>
        <taxon>Kinetoplastea</taxon>
        <taxon>Metakinetoplastina</taxon>
        <taxon>Trypanosomatida</taxon>
        <taxon>Trypanosomatidae</taxon>
        <taxon>Trypanosoma</taxon>
        <taxon>Schizotrypanum</taxon>
    </lineage>
</organism>
<evidence type="ECO:0000313" key="4">
    <source>
        <dbReference type="Proteomes" id="UP000007350"/>
    </source>
</evidence>
<gene>
    <name evidence="3" type="ORF">MOQ_007199</name>
</gene>
<keyword evidence="1" id="KW-0175">Coiled coil</keyword>
<reference evidence="3 4" key="1">
    <citation type="journal article" date="2012" name="BMC Genomics">
        <title>Comparative genomic analysis of human infective Trypanosoma cruzi lineages with the bat-restricted subspecies T. cruzi marinkellei.</title>
        <authorList>
            <person name="Franzen O."/>
            <person name="Talavera-Lopez C."/>
            <person name="Ochaya S."/>
            <person name="Butler C.E."/>
            <person name="Messenger L.A."/>
            <person name="Lewis M.D."/>
            <person name="Llewellyn M.S."/>
            <person name="Marinkelle C.J."/>
            <person name="Tyler K.M."/>
            <person name="Miles M.A."/>
            <person name="Andersson B."/>
        </authorList>
    </citation>
    <scope>NUCLEOTIDE SEQUENCE [LARGE SCALE GENOMIC DNA]</scope>
    <source>
        <strain evidence="3 4">B7</strain>
    </source>
</reference>
<dbReference type="OrthoDB" id="242610at2759"/>
<comment type="caution">
    <text evidence="3">The sequence shown here is derived from an EMBL/GenBank/DDBJ whole genome shotgun (WGS) entry which is preliminary data.</text>
</comment>
<keyword evidence="4" id="KW-1185">Reference proteome</keyword>
<feature type="coiled-coil region" evidence="1">
    <location>
        <begin position="65"/>
        <end position="120"/>
    </location>
</feature>
<evidence type="ECO:0000256" key="2">
    <source>
        <dbReference type="SAM" id="MobiDB-lite"/>
    </source>
</evidence>
<proteinExistence type="predicted"/>
<name>K2M274_TRYCR</name>
<feature type="region of interest" description="Disordered" evidence="2">
    <location>
        <begin position="1"/>
        <end position="35"/>
    </location>
</feature>
<feature type="compositionally biased region" description="Polar residues" evidence="2">
    <location>
        <begin position="1"/>
        <end position="24"/>
    </location>
</feature>
<protein>
    <submittedName>
        <fullName evidence="3">Uncharacterized protein</fullName>
    </submittedName>
</protein>
<dbReference type="EMBL" id="AHKC01014200">
    <property type="protein sequence ID" value="EKF29033.1"/>
    <property type="molecule type" value="Genomic_DNA"/>
</dbReference>
<dbReference type="Proteomes" id="UP000007350">
    <property type="component" value="Unassembled WGS sequence"/>
</dbReference>
<accession>K2M274</accession>
<sequence length="222" mass="24779">MWKGSSVKSTANDNNEGYVTSSTTPSLAPLKKDLPLAATPDTGTLKAISDTCGCANTTTSSPAVVYNEDNKVEELQRRLKCAELNNSILRGNIDTLKAVVNQLAAQLDMANNSLALHEEKEKVHALCHCGRDGKDTESIDDEASLTTADYERRIALLYNTMLEKDATITALQYEMESQKAEASALLRKSLEKKDNEIIRLMDEMDQLRRLHNMERYARVRRK</sequence>